<dbReference type="SUPFAM" id="SSF46785">
    <property type="entry name" value="Winged helix' DNA-binding domain"/>
    <property type="match status" value="1"/>
</dbReference>
<proteinExistence type="predicted"/>
<dbReference type="CDD" id="cd00090">
    <property type="entry name" value="HTH_ARSR"/>
    <property type="match status" value="1"/>
</dbReference>
<dbReference type="InterPro" id="IPR026433">
    <property type="entry name" value="MarR_EPS"/>
</dbReference>
<dbReference type="NCBIfam" id="TIGR04176">
    <property type="entry name" value="MarR_EPS"/>
    <property type="match status" value="1"/>
</dbReference>
<dbReference type="InterPro" id="IPR036390">
    <property type="entry name" value="WH_DNA-bd_sf"/>
</dbReference>
<organism evidence="1 2">
    <name type="scientific">Candidatus Propionivibrio aalborgensis</name>
    <dbReference type="NCBI Taxonomy" id="1860101"/>
    <lineage>
        <taxon>Bacteria</taxon>
        <taxon>Pseudomonadati</taxon>
        <taxon>Pseudomonadota</taxon>
        <taxon>Betaproteobacteria</taxon>
        <taxon>Rhodocyclales</taxon>
        <taxon>Rhodocyclaceae</taxon>
        <taxon>Propionivibrio</taxon>
    </lineage>
</organism>
<name>A0A1A8XWD0_9RHOO</name>
<evidence type="ECO:0000313" key="2">
    <source>
        <dbReference type="Proteomes" id="UP000199600"/>
    </source>
</evidence>
<protein>
    <submittedName>
        <fullName evidence="1">Transcriptional regulator (Modular protein)</fullName>
    </submittedName>
</protein>
<dbReference type="InterPro" id="IPR036388">
    <property type="entry name" value="WH-like_DNA-bd_sf"/>
</dbReference>
<dbReference type="Pfam" id="PF13412">
    <property type="entry name" value="HTH_24"/>
    <property type="match status" value="1"/>
</dbReference>
<gene>
    <name evidence="1" type="ORF">PROAA_320012</name>
</gene>
<evidence type="ECO:0000313" key="1">
    <source>
        <dbReference type="EMBL" id="SBT09314.1"/>
    </source>
</evidence>
<dbReference type="Gene3D" id="1.10.10.10">
    <property type="entry name" value="Winged helix-like DNA-binding domain superfamily/Winged helix DNA-binding domain"/>
    <property type="match status" value="1"/>
</dbReference>
<keyword evidence="2" id="KW-1185">Reference proteome</keyword>
<sequence>MCSIVERTWADFVLSDDLRYRFLKLLAEEPQISQRDVARHLGISVGKANYCLSALVETGLVKIDNVRKASNKLAYAYLLTPRGIEEKTRITVGFLQRKMREYGDLQREIEVLRREVMATGSGECYVNVDAALQQIGAGD</sequence>
<dbReference type="InterPro" id="IPR011991">
    <property type="entry name" value="ArsR-like_HTH"/>
</dbReference>
<reference evidence="1 2" key="1">
    <citation type="submission" date="2016-06" db="EMBL/GenBank/DDBJ databases">
        <authorList>
            <person name="Kjaerup R.B."/>
            <person name="Dalgaard T.S."/>
            <person name="Juul-Madsen H.R."/>
        </authorList>
    </citation>
    <scope>NUCLEOTIDE SEQUENCE [LARGE SCALE GENOMIC DNA]</scope>
    <source>
        <strain evidence="1">2</strain>
    </source>
</reference>
<dbReference type="GO" id="GO:0006355">
    <property type="term" value="P:regulation of DNA-templated transcription"/>
    <property type="evidence" value="ECO:0007669"/>
    <property type="project" value="UniProtKB-ARBA"/>
</dbReference>
<dbReference type="AlphaFoldDB" id="A0A1A8XWD0"/>
<accession>A0A1A8XWD0</accession>
<dbReference type="Proteomes" id="UP000199600">
    <property type="component" value="Unassembled WGS sequence"/>
</dbReference>
<dbReference type="EMBL" id="FLQY01000246">
    <property type="protein sequence ID" value="SBT09314.1"/>
    <property type="molecule type" value="Genomic_DNA"/>
</dbReference>